<sequence>VLNFMKLIQKDLGIAFLFISHDLGVVRHMTDNIAVMHNGRIVEKGTRRDIFDEPQHIYTKRLLSAIPSIDVTRRAENRKNRLKVEQDFEDKKANFYDKDGHALPLKKLSESHWAALPKGGENVESNY</sequence>
<dbReference type="InterPro" id="IPR013563">
    <property type="entry name" value="Oligopep_ABC_C"/>
</dbReference>
<comment type="caution">
    <text evidence="7">The sequence shown here is derived from an EMBL/GenBank/DDBJ whole genome shotgun (WGS) entry which is preliminary data.</text>
</comment>
<evidence type="ECO:0000313" key="7">
    <source>
        <dbReference type="EMBL" id="MDV2619471.1"/>
    </source>
</evidence>
<dbReference type="GO" id="GO:0005886">
    <property type="term" value="C:plasma membrane"/>
    <property type="evidence" value="ECO:0007669"/>
    <property type="project" value="UniProtKB-SubCell"/>
</dbReference>
<evidence type="ECO:0000256" key="2">
    <source>
        <dbReference type="ARBA" id="ARBA00005417"/>
    </source>
</evidence>
<evidence type="ECO:0000256" key="3">
    <source>
        <dbReference type="ARBA" id="ARBA00022448"/>
    </source>
</evidence>
<keyword evidence="5 7" id="KW-0067">ATP-binding</keyword>
<evidence type="ECO:0000259" key="6">
    <source>
        <dbReference type="Pfam" id="PF08352"/>
    </source>
</evidence>
<dbReference type="Proteomes" id="UP001186159">
    <property type="component" value="Unassembled WGS sequence"/>
</dbReference>
<feature type="domain" description="Oligopeptide/dipeptide ABC transporter C-terminal" evidence="6">
    <location>
        <begin position="42"/>
        <end position="83"/>
    </location>
</feature>
<comment type="similarity">
    <text evidence="2">Belongs to the ABC transporter superfamily.</text>
</comment>
<keyword evidence="3" id="KW-0813">Transport</keyword>
<evidence type="ECO:0000313" key="8">
    <source>
        <dbReference type="Proteomes" id="UP001186159"/>
    </source>
</evidence>
<dbReference type="PANTHER" id="PTHR43776:SF7">
    <property type="entry name" value="D,D-DIPEPTIDE TRANSPORT ATP-BINDING PROTEIN DDPF-RELATED"/>
    <property type="match status" value="1"/>
</dbReference>
<evidence type="ECO:0000256" key="1">
    <source>
        <dbReference type="ARBA" id="ARBA00004202"/>
    </source>
</evidence>
<dbReference type="EMBL" id="JAWHVN010000057">
    <property type="protein sequence ID" value="MDV2619471.1"/>
    <property type="molecule type" value="Genomic_DNA"/>
</dbReference>
<organism evidence="7 8">
    <name type="scientific">Lactococcus lactis</name>
    <dbReference type="NCBI Taxonomy" id="1358"/>
    <lineage>
        <taxon>Bacteria</taxon>
        <taxon>Bacillati</taxon>
        <taxon>Bacillota</taxon>
        <taxon>Bacilli</taxon>
        <taxon>Lactobacillales</taxon>
        <taxon>Streptococcaceae</taxon>
        <taxon>Lactococcus</taxon>
    </lineage>
</organism>
<keyword evidence="4" id="KW-0547">Nucleotide-binding</keyword>
<dbReference type="InterPro" id="IPR027417">
    <property type="entry name" value="P-loop_NTPase"/>
</dbReference>
<dbReference type="InterPro" id="IPR050319">
    <property type="entry name" value="ABC_transp_ATP-bind"/>
</dbReference>
<dbReference type="Gene3D" id="3.40.50.300">
    <property type="entry name" value="P-loop containing nucleotide triphosphate hydrolases"/>
    <property type="match status" value="1"/>
</dbReference>
<gene>
    <name evidence="7" type="primary">oppF</name>
    <name evidence="7" type="ORF">RZO27_10115</name>
</gene>
<dbReference type="PANTHER" id="PTHR43776">
    <property type="entry name" value="TRANSPORT ATP-BINDING PROTEIN"/>
    <property type="match status" value="1"/>
</dbReference>
<evidence type="ECO:0000256" key="4">
    <source>
        <dbReference type="ARBA" id="ARBA00022741"/>
    </source>
</evidence>
<dbReference type="GO" id="GO:0005524">
    <property type="term" value="F:ATP binding"/>
    <property type="evidence" value="ECO:0007669"/>
    <property type="project" value="UniProtKB-KW"/>
</dbReference>
<evidence type="ECO:0000256" key="5">
    <source>
        <dbReference type="ARBA" id="ARBA00022840"/>
    </source>
</evidence>
<feature type="non-terminal residue" evidence="7">
    <location>
        <position position="1"/>
    </location>
</feature>
<dbReference type="Pfam" id="PF08352">
    <property type="entry name" value="oligo_HPY"/>
    <property type="match status" value="1"/>
</dbReference>
<dbReference type="SUPFAM" id="SSF52540">
    <property type="entry name" value="P-loop containing nucleoside triphosphate hydrolases"/>
    <property type="match status" value="1"/>
</dbReference>
<proteinExistence type="inferred from homology"/>
<protein>
    <submittedName>
        <fullName evidence="7">Murein tripeptide/oligopeptide ABC transporter ATP-binding protein OppF</fullName>
    </submittedName>
</protein>
<dbReference type="AlphaFoldDB" id="A0ABD5GQX6"/>
<reference evidence="7 8" key="1">
    <citation type="submission" date="2023-10" db="EMBL/GenBank/DDBJ databases">
        <title>Production of high quality cheese from raw caw milk (raw cheese).</title>
        <authorList>
            <person name="Samouris G."/>
        </authorList>
    </citation>
    <scope>NUCLEOTIDE SEQUENCE [LARGE SCALE GENOMIC DNA]</scope>
    <source>
        <strain evidence="7 8">MRS-5</strain>
    </source>
</reference>
<comment type="subcellular location">
    <subcellularLocation>
        <location evidence="1">Cell membrane</location>
        <topology evidence="1">Peripheral membrane protein</topology>
    </subcellularLocation>
</comment>
<accession>A0ABD5GQX6</accession>
<name>A0ABD5GQX6_9LACT</name>